<reference evidence="1 2" key="1">
    <citation type="journal article" date="2023" name="Nucleic Acids Res.">
        <title>The hologenome of Daphnia magna reveals possible DNA methylation and microbiome-mediated evolution of the host genome.</title>
        <authorList>
            <person name="Chaturvedi A."/>
            <person name="Li X."/>
            <person name="Dhandapani V."/>
            <person name="Marshall H."/>
            <person name="Kissane S."/>
            <person name="Cuenca-Cambronero M."/>
            <person name="Asole G."/>
            <person name="Calvet F."/>
            <person name="Ruiz-Romero M."/>
            <person name="Marangio P."/>
            <person name="Guigo R."/>
            <person name="Rago D."/>
            <person name="Mirbahai L."/>
            <person name="Eastwood N."/>
            <person name="Colbourne J.K."/>
            <person name="Zhou J."/>
            <person name="Mallon E."/>
            <person name="Orsini L."/>
        </authorList>
    </citation>
    <scope>NUCLEOTIDE SEQUENCE [LARGE SCALE GENOMIC DNA]</scope>
    <source>
        <strain evidence="1">LRV0_1</strain>
    </source>
</reference>
<keyword evidence="2" id="KW-1185">Reference proteome</keyword>
<evidence type="ECO:0000313" key="1">
    <source>
        <dbReference type="EMBL" id="KAK4028974.1"/>
    </source>
</evidence>
<evidence type="ECO:0000313" key="2">
    <source>
        <dbReference type="Proteomes" id="UP001234178"/>
    </source>
</evidence>
<gene>
    <name evidence="1" type="ORF">OUZ56_021992</name>
</gene>
<accession>A0ABR0AV15</accession>
<proteinExistence type="predicted"/>
<organism evidence="1 2">
    <name type="scientific">Daphnia magna</name>
    <dbReference type="NCBI Taxonomy" id="35525"/>
    <lineage>
        <taxon>Eukaryota</taxon>
        <taxon>Metazoa</taxon>
        <taxon>Ecdysozoa</taxon>
        <taxon>Arthropoda</taxon>
        <taxon>Crustacea</taxon>
        <taxon>Branchiopoda</taxon>
        <taxon>Diplostraca</taxon>
        <taxon>Cladocera</taxon>
        <taxon>Anomopoda</taxon>
        <taxon>Daphniidae</taxon>
        <taxon>Daphnia</taxon>
    </lineage>
</organism>
<sequence length="64" mass="6984">MSRWRKSSMQPACPVPSSSTALIVGDVCLREVSGDSFGCNSSSEEQQPKNANDLFAWMLKGTFI</sequence>
<dbReference type="Proteomes" id="UP001234178">
    <property type="component" value="Unassembled WGS sequence"/>
</dbReference>
<comment type="caution">
    <text evidence="1">The sequence shown here is derived from an EMBL/GenBank/DDBJ whole genome shotgun (WGS) entry which is preliminary data.</text>
</comment>
<dbReference type="EMBL" id="JAOYFB010000039">
    <property type="protein sequence ID" value="KAK4028974.1"/>
    <property type="molecule type" value="Genomic_DNA"/>
</dbReference>
<protein>
    <submittedName>
        <fullName evidence="1">Uncharacterized protein</fullName>
    </submittedName>
</protein>
<name>A0ABR0AV15_9CRUS</name>